<feature type="coiled-coil region" evidence="1">
    <location>
        <begin position="1"/>
        <end position="73"/>
    </location>
</feature>
<evidence type="ECO:0000313" key="2">
    <source>
        <dbReference type="EMBL" id="ELB39835.1"/>
    </source>
</evidence>
<accession>A0A829AC88</accession>
<evidence type="ECO:0000313" key="3">
    <source>
        <dbReference type="Proteomes" id="UP000010504"/>
    </source>
</evidence>
<dbReference type="RefSeq" id="WP_002342858.1">
    <property type="nucleotide sequence ID" value="NZ_KB029916.1"/>
</dbReference>
<comment type="caution">
    <text evidence="2">The sequence shown here is derived from an EMBL/GenBank/DDBJ whole genome shotgun (WGS) entry which is preliminary data.</text>
</comment>
<dbReference type="AlphaFoldDB" id="A0A829AC88"/>
<reference evidence="2 3" key="1">
    <citation type="submission" date="2012-12" db="EMBL/GenBank/DDBJ databases">
        <title>The Genome Sequence of Enterococcus faecium E2039.</title>
        <authorList>
            <consortium name="The Broad Institute Genome Sequencing Platform"/>
            <consortium name="The Broad Institute Genome Sequencing Center for Infectious Disease"/>
            <person name="Earl A.M."/>
            <person name="Gilmore M.S."/>
            <person name="van Schaik W."/>
            <person name="Lebreton F."/>
            <person name="Willems R.J."/>
            <person name="Walker B."/>
            <person name="Young S.K."/>
            <person name="Zeng Q."/>
            <person name="Gargeya S."/>
            <person name="Fitzgerald M."/>
            <person name="Haas B."/>
            <person name="Abouelleil A."/>
            <person name="Alvarado L."/>
            <person name="Arachchi H.M."/>
            <person name="Berlin A.M."/>
            <person name="Chapman S.B."/>
            <person name="Dewar J."/>
            <person name="Goldberg J."/>
            <person name="Griggs A."/>
            <person name="Gujja S."/>
            <person name="Hansen M."/>
            <person name="Howarth C."/>
            <person name="Imamovic A."/>
            <person name="Larimer J."/>
            <person name="McCowan C."/>
            <person name="Murphy C."/>
            <person name="Neiman D."/>
            <person name="Pearson M."/>
            <person name="Priest M."/>
            <person name="Roberts A."/>
            <person name="Saif S."/>
            <person name="Shea T."/>
            <person name="Sisk P."/>
            <person name="Sykes S."/>
            <person name="Wortman J."/>
            <person name="Nusbaum C."/>
            <person name="Birren B."/>
        </authorList>
    </citation>
    <scope>NUCLEOTIDE SEQUENCE [LARGE SCALE GENOMIC DNA]</scope>
    <source>
        <strain evidence="2 3">E2039</strain>
    </source>
</reference>
<protein>
    <submittedName>
        <fullName evidence="2">V-type ATP synthase subunit E</fullName>
    </submittedName>
</protein>
<gene>
    <name evidence="2" type="ORF">OKA_04457</name>
</gene>
<dbReference type="SUPFAM" id="SSF160527">
    <property type="entry name" value="V-type ATPase subunit E-like"/>
    <property type="match status" value="1"/>
</dbReference>
<evidence type="ECO:0000256" key="1">
    <source>
        <dbReference type="SAM" id="Coils"/>
    </source>
</evidence>
<sequence>MNAIEKIISQMNEAAEQERAALEQEERMKIDQNFEQKRTQIETEHQKQKEKQIELLEKKYRQLRNRQQVEVRQENLNAKQEFLRRLFADAIAEMENWDESEQIQFIKNSLYSLPLTGKVAFIAGEKSAAYLSQTFLDEWNNELPFTMVLSDESVAGQAGFLINDQGVQYNFLFSSLVQDIQGTMSFEIANQLFE</sequence>
<name>A0A829AC88_ENTFC</name>
<organism evidence="2 3">
    <name type="scientific">Enterococcus faecium EnGen0026</name>
    <dbReference type="NCBI Taxonomy" id="1138917"/>
    <lineage>
        <taxon>Bacteria</taxon>
        <taxon>Bacillati</taxon>
        <taxon>Bacillota</taxon>
        <taxon>Bacilli</taxon>
        <taxon>Lactobacillales</taxon>
        <taxon>Enterococcaceae</taxon>
        <taxon>Enterococcus</taxon>
    </lineage>
</organism>
<proteinExistence type="predicted"/>
<dbReference type="EMBL" id="AHXS01000016">
    <property type="protein sequence ID" value="ELB39835.1"/>
    <property type="molecule type" value="Genomic_DNA"/>
</dbReference>
<dbReference type="Proteomes" id="UP000010504">
    <property type="component" value="Unassembled WGS sequence"/>
</dbReference>
<keyword evidence="1" id="KW-0175">Coiled coil</keyword>